<evidence type="ECO:0000313" key="2">
    <source>
        <dbReference type="EMBL" id="KOB73431.1"/>
    </source>
</evidence>
<keyword evidence="1" id="KW-0812">Transmembrane</keyword>
<organism evidence="2 3">
    <name type="scientific">Operophtera brumata</name>
    <name type="common">Winter moth</name>
    <name type="synonym">Phalaena brumata</name>
    <dbReference type="NCBI Taxonomy" id="104452"/>
    <lineage>
        <taxon>Eukaryota</taxon>
        <taxon>Metazoa</taxon>
        <taxon>Ecdysozoa</taxon>
        <taxon>Arthropoda</taxon>
        <taxon>Hexapoda</taxon>
        <taxon>Insecta</taxon>
        <taxon>Pterygota</taxon>
        <taxon>Neoptera</taxon>
        <taxon>Endopterygota</taxon>
        <taxon>Lepidoptera</taxon>
        <taxon>Glossata</taxon>
        <taxon>Ditrysia</taxon>
        <taxon>Geometroidea</taxon>
        <taxon>Geometridae</taxon>
        <taxon>Larentiinae</taxon>
        <taxon>Operophtera</taxon>
    </lineage>
</organism>
<keyword evidence="1" id="KW-1133">Transmembrane helix</keyword>
<dbReference type="EMBL" id="JTDY01001595">
    <property type="protein sequence ID" value="KOB73431.1"/>
    <property type="molecule type" value="Genomic_DNA"/>
</dbReference>
<evidence type="ECO:0000256" key="1">
    <source>
        <dbReference type="SAM" id="Phobius"/>
    </source>
</evidence>
<dbReference type="AlphaFoldDB" id="A0A0L7LDZ8"/>
<accession>A0A0L7LDZ8</accession>
<comment type="caution">
    <text evidence="2">The sequence shown here is derived from an EMBL/GenBank/DDBJ whole genome shotgun (WGS) entry which is preliminary data.</text>
</comment>
<sequence length="83" mass="9780">MQRAVCWYLSCDRYWEDTAPSARAFPWPLLLALATGLALALCMCYYIIWIRLAAEEALLDDPDHDDHYIYVTYPPELKRRLLE</sequence>
<feature type="non-terminal residue" evidence="2">
    <location>
        <position position="83"/>
    </location>
</feature>
<reference evidence="2 3" key="1">
    <citation type="journal article" date="2015" name="Genome Biol. Evol.">
        <title>The genome of winter moth (Operophtera brumata) provides a genomic perspective on sexual dimorphism and phenology.</title>
        <authorList>
            <person name="Derks M.F."/>
            <person name="Smit S."/>
            <person name="Salis L."/>
            <person name="Schijlen E."/>
            <person name="Bossers A."/>
            <person name="Mateman C."/>
            <person name="Pijl A.S."/>
            <person name="de Ridder D."/>
            <person name="Groenen M.A."/>
            <person name="Visser M.E."/>
            <person name="Megens H.J."/>
        </authorList>
    </citation>
    <scope>NUCLEOTIDE SEQUENCE [LARGE SCALE GENOMIC DNA]</scope>
    <source>
        <strain evidence="2">WM2013NL</strain>
        <tissue evidence="2">Head and thorax</tissue>
    </source>
</reference>
<feature type="transmembrane region" description="Helical" evidence="1">
    <location>
        <begin position="25"/>
        <end position="48"/>
    </location>
</feature>
<keyword evidence="3" id="KW-1185">Reference proteome</keyword>
<feature type="non-terminal residue" evidence="2">
    <location>
        <position position="1"/>
    </location>
</feature>
<dbReference type="Proteomes" id="UP000037510">
    <property type="component" value="Unassembled WGS sequence"/>
</dbReference>
<keyword evidence="1" id="KW-0472">Membrane</keyword>
<protein>
    <submittedName>
        <fullName evidence="2">Uncharacterized protein</fullName>
    </submittedName>
</protein>
<evidence type="ECO:0000313" key="3">
    <source>
        <dbReference type="Proteomes" id="UP000037510"/>
    </source>
</evidence>
<proteinExistence type="predicted"/>
<gene>
    <name evidence="2" type="ORF">OBRU01_09990</name>
</gene>
<name>A0A0L7LDZ8_OPEBR</name>